<dbReference type="PANTHER" id="PTHR34597:SF1">
    <property type="entry name" value="HEME_HEMOPEXIN TRANSPORTER PROTEIN HUXB"/>
    <property type="match status" value="1"/>
</dbReference>
<dbReference type="PANTHER" id="PTHR34597">
    <property type="entry name" value="SLR1661 PROTEIN"/>
    <property type="match status" value="1"/>
</dbReference>
<evidence type="ECO:0000256" key="9">
    <source>
        <dbReference type="SAM" id="SignalP"/>
    </source>
</evidence>
<dbReference type="PROSITE" id="PS51779">
    <property type="entry name" value="POTRA"/>
    <property type="match status" value="1"/>
</dbReference>
<evidence type="ECO:0000256" key="6">
    <source>
        <dbReference type="ARBA" id="ARBA00022927"/>
    </source>
</evidence>
<proteinExistence type="inferred from homology"/>
<comment type="similarity">
    <text evidence="2">Belongs to the TPS (TC 1.B.20) family.</text>
</comment>
<keyword evidence="7" id="KW-0472">Membrane</keyword>
<evidence type="ECO:0000256" key="2">
    <source>
        <dbReference type="ARBA" id="ARBA00009055"/>
    </source>
</evidence>
<dbReference type="InterPro" id="IPR013686">
    <property type="entry name" value="Polypept-transport_assoc_ShlB"/>
</dbReference>
<evidence type="ECO:0000256" key="8">
    <source>
        <dbReference type="ARBA" id="ARBA00023237"/>
    </source>
</evidence>
<sequence length="555" mass="58513">MFNSQLIPLALLVLSPAVFAQVPLGAGGQMQQIPPIPTTPTAPPAIEIRAGTPPLQSAPDTAKITVNRLELTGATIFPDASLIALTGFVPGSLLSLAELQGMAAKITSFYRQNGYFVAQAYLPAQDINQGVVTLAIIEGHYGQVTLNNQTRVSDALAHRLLGGLQSGDTVATAPLEHRLLLLSDLPGVKVSSTLVPGATLGTSDLIVDLKPGPFISGSVDADNAGNRYTGANRIGATVNFNEPLSHGDVATLRALTSGAGLNYLRGSYQMQFGKATAGVAYSALRYELGQEFAALQAHGTAEVASLYGSYPLERTRNANLSAALVLDAKRFQDIVDTTASVADKKAQVLTASMNGSLRDNLGGGGLSAYSLAWSAGNIDLQTPAVQALDAVTARSQGHFNKLGATLSRQQRVNDAVSLSAAINSQLASKNLDVSEKMELGGMYGVRAYPEGEAYGDEGYVLNLEARWLLPKLSERMPGQVQLVGFVDTGRIILHKNPWSAGPNSRSLSGAGIGVNWFESGNFMVRAYYAFKLGSEAATSAPDADGRFWIQAVKYF</sequence>
<dbReference type="Pfam" id="PF08479">
    <property type="entry name" value="POTRA_2"/>
    <property type="match status" value="1"/>
</dbReference>
<evidence type="ECO:0000256" key="4">
    <source>
        <dbReference type="ARBA" id="ARBA00022452"/>
    </source>
</evidence>
<evidence type="ECO:0000256" key="1">
    <source>
        <dbReference type="ARBA" id="ARBA00004442"/>
    </source>
</evidence>
<keyword evidence="4" id="KW-1134">Transmembrane beta strand</keyword>
<dbReference type="InterPro" id="IPR051544">
    <property type="entry name" value="TPS_OM_transporter"/>
</dbReference>
<dbReference type="InterPro" id="IPR034746">
    <property type="entry name" value="POTRA"/>
</dbReference>
<organism evidence="11 12">
    <name type="scientific">Rhodoferax lithotrophicus</name>
    <dbReference type="NCBI Taxonomy" id="2798804"/>
    <lineage>
        <taxon>Bacteria</taxon>
        <taxon>Pseudomonadati</taxon>
        <taxon>Pseudomonadota</taxon>
        <taxon>Betaproteobacteria</taxon>
        <taxon>Burkholderiales</taxon>
        <taxon>Comamonadaceae</taxon>
        <taxon>Rhodoferax</taxon>
    </lineage>
</organism>
<dbReference type="EMBL" id="AP024238">
    <property type="protein sequence ID" value="BCO27178.1"/>
    <property type="molecule type" value="Genomic_DNA"/>
</dbReference>
<keyword evidence="8" id="KW-0998">Cell outer membrane</keyword>
<keyword evidence="9" id="KW-0732">Signal</keyword>
<evidence type="ECO:0000313" key="11">
    <source>
        <dbReference type="EMBL" id="BCO27178.1"/>
    </source>
</evidence>
<dbReference type="Gene3D" id="2.40.160.50">
    <property type="entry name" value="membrane protein fhac: a member of the omp85/tpsb transporter family"/>
    <property type="match status" value="1"/>
</dbReference>
<protein>
    <submittedName>
        <fullName evidence="11">Heme/hemopexin transporter protein HuxB</fullName>
    </submittedName>
</protein>
<dbReference type="InterPro" id="IPR005565">
    <property type="entry name" value="Hemolysn_activator_HlyB_C"/>
</dbReference>
<name>A0ABN6D6H7_9BURK</name>
<evidence type="ECO:0000256" key="7">
    <source>
        <dbReference type="ARBA" id="ARBA00023136"/>
    </source>
</evidence>
<keyword evidence="12" id="KW-1185">Reference proteome</keyword>
<gene>
    <name evidence="11" type="ORF">MIZ03_2066</name>
</gene>
<keyword evidence="6" id="KW-0653">Protein transport</keyword>
<dbReference type="Gene3D" id="3.10.20.310">
    <property type="entry name" value="membrane protein fhac"/>
    <property type="match status" value="1"/>
</dbReference>
<feature type="domain" description="POTRA" evidence="10">
    <location>
        <begin position="64"/>
        <end position="139"/>
    </location>
</feature>
<evidence type="ECO:0000259" key="10">
    <source>
        <dbReference type="PROSITE" id="PS51779"/>
    </source>
</evidence>
<dbReference type="Proteomes" id="UP000824366">
    <property type="component" value="Chromosome"/>
</dbReference>
<dbReference type="RefSeq" id="WP_223911809.1">
    <property type="nucleotide sequence ID" value="NZ_AP024238.1"/>
</dbReference>
<keyword evidence="5" id="KW-0812">Transmembrane</keyword>
<keyword evidence="3" id="KW-0813">Transport</keyword>
<evidence type="ECO:0000313" key="12">
    <source>
        <dbReference type="Proteomes" id="UP000824366"/>
    </source>
</evidence>
<accession>A0ABN6D6H7</accession>
<dbReference type="Pfam" id="PF03865">
    <property type="entry name" value="ShlB"/>
    <property type="match status" value="1"/>
</dbReference>
<comment type="subcellular location">
    <subcellularLocation>
        <location evidence="1">Cell outer membrane</location>
    </subcellularLocation>
</comment>
<feature type="chain" id="PRO_5045233624" evidence="9">
    <location>
        <begin position="21"/>
        <end position="555"/>
    </location>
</feature>
<reference evidence="11 12" key="1">
    <citation type="journal article" date="2021" name="Microbiol. Spectr.">
        <title>A Single Bacterium Capable of Oxidation and Reduction of Iron at Circumneutral pH.</title>
        <authorList>
            <person name="Kato S."/>
            <person name="Ohkuma M."/>
        </authorList>
    </citation>
    <scope>NUCLEOTIDE SEQUENCE [LARGE SCALE GENOMIC DNA]</scope>
    <source>
        <strain evidence="11 12">MIZ03</strain>
    </source>
</reference>
<feature type="signal peptide" evidence="9">
    <location>
        <begin position="1"/>
        <end position="20"/>
    </location>
</feature>
<evidence type="ECO:0000256" key="5">
    <source>
        <dbReference type="ARBA" id="ARBA00022692"/>
    </source>
</evidence>
<evidence type="ECO:0000256" key="3">
    <source>
        <dbReference type="ARBA" id="ARBA00022448"/>
    </source>
</evidence>